<evidence type="ECO:0000313" key="2">
    <source>
        <dbReference type="Proteomes" id="UP000708208"/>
    </source>
</evidence>
<protein>
    <submittedName>
        <fullName evidence="1">Uncharacterized protein</fullName>
    </submittedName>
</protein>
<feature type="non-terminal residue" evidence="1">
    <location>
        <position position="1"/>
    </location>
</feature>
<gene>
    <name evidence="1" type="ORF">AFUS01_LOCUS31882</name>
</gene>
<comment type="caution">
    <text evidence="1">The sequence shown here is derived from an EMBL/GenBank/DDBJ whole genome shotgun (WGS) entry which is preliminary data.</text>
</comment>
<organism evidence="1 2">
    <name type="scientific">Allacma fusca</name>
    <dbReference type="NCBI Taxonomy" id="39272"/>
    <lineage>
        <taxon>Eukaryota</taxon>
        <taxon>Metazoa</taxon>
        <taxon>Ecdysozoa</taxon>
        <taxon>Arthropoda</taxon>
        <taxon>Hexapoda</taxon>
        <taxon>Collembola</taxon>
        <taxon>Symphypleona</taxon>
        <taxon>Sminthuridae</taxon>
        <taxon>Allacma</taxon>
    </lineage>
</organism>
<sequence length="61" mass="7170">VNQNSYNIHTKLLLSVTYFLCLVNNWKIVSSRSRKAFPHNVVDRKVTHVTEVPKESRFLKN</sequence>
<keyword evidence="2" id="KW-1185">Reference proteome</keyword>
<evidence type="ECO:0000313" key="1">
    <source>
        <dbReference type="EMBL" id="CAG7821551.1"/>
    </source>
</evidence>
<proteinExistence type="predicted"/>
<reference evidence="1" key="1">
    <citation type="submission" date="2021-06" db="EMBL/GenBank/DDBJ databases">
        <authorList>
            <person name="Hodson N. C."/>
            <person name="Mongue J. A."/>
            <person name="Jaron S. K."/>
        </authorList>
    </citation>
    <scope>NUCLEOTIDE SEQUENCE</scope>
</reference>
<dbReference type="AlphaFoldDB" id="A0A8J2KPB9"/>
<dbReference type="EMBL" id="CAJVCH010514531">
    <property type="protein sequence ID" value="CAG7821551.1"/>
    <property type="molecule type" value="Genomic_DNA"/>
</dbReference>
<accession>A0A8J2KPB9</accession>
<dbReference type="Proteomes" id="UP000708208">
    <property type="component" value="Unassembled WGS sequence"/>
</dbReference>
<name>A0A8J2KPB9_9HEXA</name>